<dbReference type="SUPFAM" id="SSF55729">
    <property type="entry name" value="Acyl-CoA N-acyltransferases (Nat)"/>
    <property type="match status" value="1"/>
</dbReference>
<name>A0A955I1R5_9BACT</name>
<accession>A0A955I1R5</accession>
<organism evidence="1 2">
    <name type="scientific">Candidatus Dojkabacteria bacterium</name>
    <dbReference type="NCBI Taxonomy" id="2099670"/>
    <lineage>
        <taxon>Bacteria</taxon>
        <taxon>Candidatus Dojkabacteria</taxon>
    </lineage>
</organism>
<dbReference type="InterPro" id="IPR016181">
    <property type="entry name" value="Acyl_CoA_acyltransferase"/>
</dbReference>
<reference evidence="1" key="1">
    <citation type="submission" date="2020-04" db="EMBL/GenBank/DDBJ databases">
        <authorList>
            <person name="Zhang T."/>
        </authorList>
    </citation>
    <scope>NUCLEOTIDE SEQUENCE</scope>
    <source>
        <strain evidence="1">HKST-UBA17</strain>
    </source>
</reference>
<proteinExistence type="predicted"/>
<protein>
    <submittedName>
        <fullName evidence="1">Uncharacterized protein</fullName>
    </submittedName>
</protein>
<evidence type="ECO:0000313" key="1">
    <source>
        <dbReference type="EMBL" id="MCA9376777.1"/>
    </source>
</evidence>
<dbReference type="EMBL" id="JAGQLN010000007">
    <property type="protein sequence ID" value="MCA9376777.1"/>
    <property type="molecule type" value="Genomic_DNA"/>
</dbReference>
<dbReference type="Proteomes" id="UP000741282">
    <property type="component" value="Unassembled WGS sequence"/>
</dbReference>
<comment type="caution">
    <text evidence="1">The sequence shown here is derived from an EMBL/GenBank/DDBJ whole genome shotgun (WGS) entry which is preliminary data.</text>
</comment>
<reference evidence="1" key="2">
    <citation type="journal article" date="2021" name="Microbiome">
        <title>Successional dynamics and alternative stable states in a saline activated sludge microbial community over 9 years.</title>
        <authorList>
            <person name="Wang Y."/>
            <person name="Ye J."/>
            <person name="Ju F."/>
            <person name="Liu L."/>
            <person name="Boyd J.A."/>
            <person name="Deng Y."/>
            <person name="Parks D.H."/>
            <person name="Jiang X."/>
            <person name="Yin X."/>
            <person name="Woodcroft B.J."/>
            <person name="Tyson G.W."/>
            <person name="Hugenholtz P."/>
            <person name="Polz M.F."/>
            <person name="Zhang T."/>
        </authorList>
    </citation>
    <scope>NUCLEOTIDE SEQUENCE</scope>
    <source>
        <strain evidence="1">HKST-UBA17</strain>
    </source>
</reference>
<sequence>MKYIFSEFTATYSQYEFPYQIYVFREESDKLEDIYSKGALPTRIDARLFYVARGVRVDLTKFSPNSENRRIARKTSNLQLKIVPLDMFDYQPHIGKLAKDFYDTKFGKGTLSAQKVKWLFRSGAYSHVIVYDDIQQNSIIGYCIVNLTDNIMHYAYPFYRLELINTNTGIGMMTSAIMNASGSDLDLVYLGTCYDQRAKYKLQFKGIEYFNGWEWSEDIDALKSLLNSKHDSHLLSTPGKRTNLIEHLTGTP</sequence>
<evidence type="ECO:0000313" key="2">
    <source>
        <dbReference type="Proteomes" id="UP000741282"/>
    </source>
</evidence>
<dbReference type="AlphaFoldDB" id="A0A955I1R5"/>
<gene>
    <name evidence="1" type="ORF">KC685_02560</name>
</gene>